<accession>A0A378TD56</accession>
<protein>
    <submittedName>
        <fullName evidence="1">Cullin, a subunit of E3 ubiquitin ligase</fullName>
    </submittedName>
</protein>
<keyword evidence="2" id="KW-1185">Reference proteome</keyword>
<evidence type="ECO:0000313" key="2">
    <source>
        <dbReference type="Proteomes" id="UP000254978"/>
    </source>
</evidence>
<dbReference type="RefSeq" id="WP_237023279.1">
    <property type="nucleotide sequence ID" value="NZ_UGQT01000001.1"/>
</dbReference>
<organism evidence="1 2">
    <name type="scientific">Mycolicibacterium tokaiense</name>
    <dbReference type="NCBI Taxonomy" id="39695"/>
    <lineage>
        <taxon>Bacteria</taxon>
        <taxon>Bacillati</taxon>
        <taxon>Actinomycetota</taxon>
        <taxon>Actinomycetes</taxon>
        <taxon>Mycobacteriales</taxon>
        <taxon>Mycobacteriaceae</taxon>
        <taxon>Mycolicibacterium</taxon>
    </lineage>
</organism>
<name>A0A378TD56_9MYCO</name>
<proteinExistence type="predicted"/>
<evidence type="ECO:0000313" key="1">
    <source>
        <dbReference type="EMBL" id="STZ58097.1"/>
    </source>
</evidence>
<dbReference type="GO" id="GO:0016874">
    <property type="term" value="F:ligase activity"/>
    <property type="evidence" value="ECO:0007669"/>
    <property type="project" value="UniProtKB-KW"/>
</dbReference>
<sequence>MEPFLAAEAMASGSLSFSELSAFHQQLFPGVWVDRCADLSMLQKSRAGWLWSRRVAVLAGLSAAAALGAKWIDAHTPVELIHDNRRPPSGIIVHPRNLLPGEVVTVQGMAVTTPARTAYDLGRRLELEEGVLRLDALMNATALDVVEVEELSARHPRARGLCRLRDTLSMVDGGAESPYESLTRLLLVQNNFPVPQTQIEVVGGSGFVVARIDLGWREYKVGVDFEGAHHWTEPRQFSKDIDRYAELPELGWIDVRVTSGILHNRPQVFLSRVADALSARGCPQTWPTLGRWLLPEAVVGARTPTQHADAYGRVS</sequence>
<gene>
    <name evidence="1" type="ORF">NCTC10821_01603</name>
</gene>
<dbReference type="EMBL" id="UGQT01000001">
    <property type="protein sequence ID" value="STZ58097.1"/>
    <property type="molecule type" value="Genomic_DNA"/>
</dbReference>
<keyword evidence="1" id="KW-0436">Ligase</keyword>
<dbReference type="AlphaFoldDB" id="A0A378TD56"/>
<reference evidence="1 2" key="1">
    <citation type="submission" date="2018-06" db="EMBL/GenBank/DDBJ databases">
        <authorList>
            <consortium name="Pathogen Informatics"/>
            <person name="Doyle S."/>
        </authorList>
    </citation>
    <scope>NUCLEOTIDE SEQUENCE [LARGE SCALE GENOMIC DNA]</scope>
    <source>
        <strain evidence="1 2">NCTC10821</strain>
    </source>
</reference>
<dbReference type="Proteomes" id="UP000254978">
    <property type="component" value="Unassembled WGS sequence"/>
</dbReference>